<evidence type="ECO:0000259" key="4">
    <source>
        <dbReference type="Pfam" id="PF07557"/>
    </source>
</evidence>
<proteinExistence type="inferred from homology"/>
<dbReference type="GO" id="GO:0005634">
    <property type="term" value="C:nucleus"/>
    <property type="evidence" value="ECO:0007669"/>
    <property type="project" value="InterPro"/>
</dbReference>
<feature type="compositionally biased region" description="Pro residues" evidence="3">
    <location>
        <begin position="35"/>
        <end position="44"/>
    </location>
</feature>
<reference evidence="5 6" key="1">
    <citation type="submission" date="2016-10" db="EMBL/GenBank/DDBJ databases">
        <title>Genome sequence of the basidiomycete white-rot fungus Trametes pubescens.</title>
        <authorList>
            <person name="Makela M.R."/>
            <person name="Granchi Z."/>
            <person name="Peng M."/>
            <person name="De Vries R.P."/>
            <person name="Grigoriev I."/>
            <person name="Riley R."/>
            <person name="Hilden K."/>
        </authorList>
    </citation>
    <scope>NUCLEOTIDE SEQUENCE [LARGE SCALE GENOMIC DNA]</scope>
    <source>
        <strain evidence="5 6">FBCC735</strain>
    </source>
</reference>
<dbReference type="GO" id="GO:0045132">
    <property type="term" value="P:meiotic chromosome segregation"/>
    <property type="evidence" value="ECO:0007669"/>
    <property type="project" value="InterPro"/>
</dbReference>
<feature type="compositionally biased region" description="Low complexity" evidence="3">
    <location>
        <begin position="90"/>
        <end position="105"/>
    </location>
</feature>
<comment type="caution">
    <text evidence="5">The sequence shown here is derived from an EMBL/GenBank/DDBJ whole genome shotgun (WGS) entry which is preliminary data.</text>
</comment>
<sequence>MKQLGLIRKSWGVSHSRSSTPETNPPLPRARRPIPDPNVSPPPNRLAKAPTFPNIVEDDEGNVSSPEEPEPDAEIDSSPPLPRKRKSKPRTSSSSSSRLPIPSLKTASPPTVETVHIEFEEQLGKSGKRRPTRRQSGLLTSVSITAVTTDGLDQPHSPVPESPPHDAFEEEDAAEEPDEDEVEAILQAVTKRREKRERDSERGRELDTDSAVESVRTRERRKPRAVEDPANAPEGSKSKFKDVTNAQASRAALPALDTTSSTYGSLHVHAHVLIHDIDHDRRRTPDVDVPSSATSTSVASSSTRNFLSTPATTPAPSSKPMSHLPTPRSSSPLAEPPQTDSEAAVGGRERRVRKSVNYAEPKLNTKMRKPDPAPPPPGSKRSSAAFEDAPPISSRSSSSHSGDADAETPAPGTIRRKKSRAHAAPEDEESEGAQADAEYGGLRTGSWANVDGRRRSVHVSSSRRLEGDDVRRHSMAV</sequence>
<dbReference type="InterPro" id="IPR011515">
    <property type="entry name" value="Shugoshin_C"/>
</dbReference>
<feature type="compositionally biased region" description="Acidic residues" evidence="3">
    <location>
        <begin position="56"/>
        <end position="75"/>
    </location>
</feature>
<feature type="compositionally biased region" description="Polar residues" evidence="3">
    <location>
        <begin position="13"/>
        <end position="22"/>
    </location>
</feature>
<accession>A0A1M2V330</accession>
<name>A0A1M2V330_TRAPU</name>
<dbReference type="GO" id="GO:0000775">
    <property type="term" value="C:chromosome, centromeric region"/>
    <property type="evidence" value="ECO:0007669"/>
    <property type="project" value="InterPro"/>
</dbReference>
<evidence type="ECO:0000256" key="3">
    <source>
        <dbReference type="SAM" id="MobiDB-lite"/>
    </source>
</evidence>
<dbReference type="OrthoDB" id="5394106at2759"/>
<keyword evidence="6" id="KW-1185">Reference proteome</keyword>
<feature type="domain" description="Shugoshin C-terminal" evidence="4">
    <location>
        <begin position="348"/>
        <end position="369"/>
    </location>
</feature>
<keyword evidence="2" id="KW-0159">Chromosome partition</keyword>
<evidence type="ECO:0000313" key="5">
    <source>
        <dbReference type="EMBL" id="OJT01985.1"/>
    </source>
</evidence>
<evidence type="ECO:0000256" key="2">
    <source>
        <dbReference type="ARBA" id="ARBA00022829"/>
    </source>
</evidence>
<protein>
    <recommendedName>
        <fullName evidence="4">Shugoshin C-terminal domain-containing protein</fullName>
    </recommendedName>
</protein>
<evidence type="ECO:0000313" key="6">
    <source>
        <dbReference type="Proteomes" id="UP000184267"/>
    </source>
</evidence>
<feature type="region of interest" description="Disordered" evidence="3">
    <location>
        <begin position="1"/>
        <end position="246"/>
    </location>
</feature>
<feature type="region of interest" description="Disordered" evidence="3">
    <location>
        <begin position="282"/>
        <end position="477"/>
    </location>
</feature>
<dbReference type="Pfam" id="PF07557">
    <property type="entry name" value="Shugoshin_C"/>
    <property type="match status" value="1"/>
</dbReference>
<dbReference type="STRING" id="154538.A0A1M2V330"/>
<feature type="compositionally biased region" description="Acidic residues" evidence="3">
    <location>
        <begin position="168"/>
        <end position="183"/>
    </location>
</feature>
<gene>
    <name evidence="5" type="ORF">TRAPUB_7519</name>
</gene>
<organism evidence="5 6">
    <name type="scientific">Trametes pubescens</name>
    <name type="common">White-rot fungus</name>
    <dbReference type="NCBI Taxonomy" id="154538"/>
    <lineage>
        <taxon>Eukaryota</taxon>
        <taxon>Fungi</taxon>
        <taxon>Dikarya</taxon>
        <taxon>Basidiomycota</taxon>
        <taxon>Agaricomycotina</taxon>
        <taxon>Agaricomycetes</taxon>
        <taxon>Polyporales</taxon>
        <taxon>Polyporaceae</taxon>
        <taxon>Trametes</taxon>
    </lineage>
</organism>
<feature type="compositionally biased region" description="Polar residues" evidence="3">
    <location>
        <begin position="134"/>
        <end position="148"/>
    </location>
</feature>
<comment type="similarity">
    <text evidence="1">Belongs to the shugoshin family.</text>
</comment>
<dbReference type="Proteomes" id="UP000184267">
    <property type="component" value="Unassembled WGS sequence"/>
</dbReference>
<dbReference type="OMA" id="ENECACM"/>
<dbReference type="AlphaFoldDB" id="A0A1M2V330"/>
<feature type="compositionally biased region" description="Basic and acidic residues" evidence="3">
    <location>
        <begin position="196"/>
        <end position="207"/>
    </location>
</feature>
<dbReference type="EMBL" id="MNAD01001707">
    <property type="protein sequence ID" value="OJT01985.1"/>
    <property type="molecule type" value="Genomic_DNA"/>
</dbReference>
<feature type="compositionally biased region" description="Low complexity" evidence="3">
    <location>
        <begin position="291"/>
        <end position="318"/>
    </location>
</feature>
<evidence type="ECO:0000256" key="1">
    <source>
        <dbReference type="ARBA" id="ARBA00010845"/>
    </source>
</evidence>
<feature type="compositionally biased region" description="Basic and acidic residues" evidence="3">
    <location>
        <begin position="463"/>
        <end position="477"/>
    </location>
</feature>